<comment type="caution">
    <text evidence="3">The sequence shown here is derived from an EMBL/GenBank/DDBJ whole genome shotgun (WGS) entry which is preliminary data.</text>
</comment>
<reference evidence="4" key="1">
    <citation type="journal article" date="2019" name="Int. J. Syst. Evol. Microbiol.">
        <title>The Global Catalogue of Microorganisms (GCM) 10K type strain sequencing project: providing services to taxonomists for standard genome sequencing and annotation.</title>
        <authorList>
            <consortium name="The Broad Institute Genomics Platform"/>
            <consortium name="The Broad Institute Genome Sequencing Center for Infectious Disease"/>
            <person name="Wu L."/>
            <person name="Ma J."/>
        </authorList>
    </citation>
    <scope>NUCLEOTIDE SEQUENCE [LARGE SCALE GENOMIC DNA]</scope>
    <source>
        <strain evidence="4">CCUG 61484</strain>
    </source>
</reference>
<dbReference type="Pfam" id="PF08534">
    <property type="entry name" value="Redoxin"/>
    <property type="match status" value="1"/>
</dbReference>
<dbReference type="PROSITE" id="PS51352">
    <property type="entry name" value="THIOREDOXIN_2"/>
    <property type="match status" value="1"/>
</dbReference>
<feature type="signal peptide" evidence="1">
    <location>
        <begin position="1"/>
        <end position="21"/>
    </location>
</feature>
<organism evidence="3 4">
    <name type="scientific">Mucilaginibacter litoreus</name>
    <dbReference type="NCBI Taxonomy" id="1048221"/>
    <lineage>
        <taxon>Bacteria</taxon>
        <taxon>Pseudomonadati</taxon>
        <taxon>Bacteroidota</taxon>
        <taxon>Sphingobacteriia</taxon>
        <taxon>Sphingobacteriales</taxon>
        <taxon>Sphingobacteriaceae</taxon>
        <taxon>Mucilaginibacter</taxon>
    </lineage>
</organism>
<evidence type="ECO:0000259" key="2">
    <source>
        <dbReference type="PROSITE" id="PS51352"/>
    </source>
</evidence>
<dbReference type="InterPro" id="IPR036249">
    <property type="entry name" value="Thioredoxin-like_sf"/>
</dbReference>
<gene>
    <name evidence="3" type="ORF">ACFQZX_17775</name>
</gene>
<dbReference type="SUPFAM" id="SSF52833">
    <property type="entry name" value="Thioredoxin-like"/>
    <property type="match status" value="1"/>
</dbReference>
<sequence>MKKTTLNIVLAVHCFFFSATAQDKSTASGLRIGDQVPDVIINNIINYKDANGQPATTAKISDFKGKLLILDFWATWCSPCVAMIPKMDSLQTEFSGKLQFLSVTYQSEKESISFLKKLEKQKSHHYNLPNAVADEKLSKLFPHTYLPHYVWIDASGKVKAITGFQEVSYNNIKKAIEKQYTRLAEKTEAPQVAFDKSTPLLIDGNGGDKSKLLYHSILCPYIDGLELAGDFSADSLHGRKISIRNANLAWLYQVAYSENGHVFNEMNTVFAVADSSRLTSSKVGKAYRDWLQAGNGFCYELIIPPAIMKQGNKIMQQDLLRYFSRYSAQIEQREEYCLVLKRTSSTDKLKSSGGKPHIDLDRFGYQLHNTTIGNLLYRLNFTQRTPLYLIDETGYNGKVDLTIQASLPDVSAVNKELERYDLTFEKSKRKREVLVIRDTQ</sequence>
<evidence type="ECO:0000256" key="1">
    <source>
        <dbReference type="SAM" id="SignalP"/>
    </source>
</evidence>
<dbReference type="PANTHER" id="PTHR42852:SF16">
    <property type="entry name" value="THIOL:DISULFIDE INTERCHANGE PROTEIN TLPA"/>
    <property type="match status" value="1"/>
</dbReference>
<dbReference type="InterPro" id="IPR013766">
    <property type="entry name" value="Thioredoxin_domain"/>
</dbReference>
<dbReference type="InterPro" id="IPR013740">
    <property type="entry name" value="Redoxin"/>
</dbReference>
<keyword evidence="4" id="KW-1185">Reference proteome</keyword>
<protein>
    <submittedName>
        <fullName evidence="3">TlpA family protein disulfide reductase</fullName>
    </submittedName>
</protein>
<name>A0ABW3AWM9_9SPHI</name>
<evidence type="ECO:0000313" key="3">
    <source>
        <dbReference type="EMBL" id="MFD0795476.1"/>
    </source>
</evidence>
<evidence type="ECO:0000313" key="4">
    <source>
        <dbReference type="Proteomes" id="UP001597010"/>
    </source>
</evidence>
<dbReference type="RefSeq" id="WP_377117913.1">
    <property type="nucleotide sequence ID" value="NZ_JBHTHZ010000014.1"/>
</dbReference>
<dbReference type="InterPro" id="IPR050553">
    <property type="entry name" value="Thioredoxin_ResA/DsbE_sf"/>
</dbReference>
<keyword evidence="1" id="KW-0732">Signal</keyword>
<dbReference type="Proteomes" id="UP001597010">
    <property type="component" value="Unassembled WGS sequence"/>
</dbReference>
<dbReference type="CDD" id="cd02966">
    <property type="entry name" value="TlpA_like_family"/>
    <property type="match status" value="1"/>
</dbReference>
<dbReference type="Gene3D" id="3.40.30.10">
    <property type="entry name" value="Glutaredoxin"/>
    <property type="match status" value="1"/>
</dbReference>
<accession>A0ABW3AWM9</accession>
<feature type="chain" id="PRO_5045103709" evidence="1">
    <location>
        <begin position="22"/>
        <end position="440"/>
    </location>
</feature>
<dbReference type="EMBL" id="JBHTHZ010000014">
    <property type="protein sequence ID" value="MFD0795476.1"/>
    <property type="molecule type" value="Genomic_DNA"/>
</dbReference>
<dbReference type="PANTHER" id="PTHR42852">
    <property type="entry name" value="THIOL:DISULFIDE INTERCHANGE PROTEIN DSBE"/>
    <property type="match status" value="1"/>
</dbReference>
<feature type="domain" description="Thioredoxin" evidence="2">
    <location>
        <begin position="30"/>
        <end position="181"/>
    </location>
</feature>
<proteinExistence type="predicted"/>